<keyword evidence="1" id="KW-0472">Membrane</keyword>
<evidence type="ECO:0000313" key="2">
    <source>
        <dbReference type="EMBL" id="QTV05803.1"/>
    </source>
</evidence>
<proteinExistence type="predicted"/>
<protein>
    <submittedName>
        <fullName evidence="2">Outer membrane beta-barrel protein</fullName>
    </submittedName>
</protein>
<keyword evidence="1" id="KW-1133">Transmembrane helix</keyword>
<name>A0ABX7XD18_9FLAO</name>
<organism evidence="2 3">
    <name type="scientific">Faecalibacter bovis</name>
    <dbReference type="NCBI Taxonomy" id="2898187"/>
    <lineage>
        <taxon>Bacteria</taxon>
        <taxon>Pseudomonadati</taxon>
        <taxon>Bacteroidota</taxon>
        <taxon>Flavobacteriia</taxon>
        <taxon>Flavobacteriales</taxon>
        <taxon>Weeksellaceae</taxon>
        <taxon>Faecalibacter</taxon>
    </lineage>
</organism>
<evidence type="ECO:0000256" key="1">
    <source>
        <dbReference type="SAM" id="Phobius"/>
    </source>
</evidence>
<gene>
    <name evidence="2" type="ORF">J9309_00140</name>
</gene>
<reference evidence="3" key="2">
    <citation type="submission" date="2021-04" db="EMBL/GenBank/DDBJ databases">
        <title>Taxonomy of Flavobacteriaceae bacterium ZY171143.</title>
        <authorList>
            <person name="Li F."/>
        </authorList>
    </citation>
    <scope>NUCLEOTIDE SEQUENCE [LARGE SCALE GENOMIC DNA]</scope>
    <source>
        <strain evidence="3">ZY171143</strain>
    </source>
</reference>
<keyword evidence="1" id="KW-0812">Transmembrane</keyword>
<keyword evidence="3" id="KW-1185">Reference proteome</keyword>
<feature type="transmembrane region" description="Helical" evidence="1">
    <location>
        <begin position="24"/>
        <end position="43"/>
    </location>
</feature>
<reference evidence="2 3" key="1">
    <citation type="journal article" date="2021" name="Int. J. Syst. Evol. Microbiol.">
        <title>Faecalibacter bovis sp. nov., isolated from cow faeces.</title>
        <authorList>
            <person name="Li F."/>
            <person name="Zhao W."/>
            <person name="Hong Q."/>
            <person name="Shao Q."/>
            <person name="Song J."/>
            <person name="Yang S."/>
        </authorList>
    </citation>
    <scope>NUCLEOTIDE SEQUENCE [LARGE SCALE GENOMIC DNA]</scope>
    <source>
        <strain evidence="2 3">ZY171143</strain>
    </source>
</reference>
<dbReference type="EMBL" id="CP072842">
    <property type="protein sequence ID" value="QTV05803.1"/>
    <property type="molecule type" value="Genomic_DNA"/>
</dbReference>
<evidence type="ECO:0000313" key="3">
    <source>
        <dbReference type="Proteomes" id="UP000672011"/>
    </source>
</evidence>
<dbReference type="Proteomes" id="UP000672011">
    <property type="component" value="Chromosome"/>
</dbReference>
<accession>A0ABX7XD18</accession>
<sequence length="304" mass="35178">MLNCKIIFKINLIIAKQEINLHKIYILKVYIALLIGMFSAFALGQGKENKGKFYVYWGWNNGQYTKSDIRFKGDNYDFTLDNVIAHDRQSDFGIKFINPAEMTIPQYNFRLGYFFHDNWNISFGIDHMKYVMDQNQYAKMSGYINNGSAFDGTYNNDEIQLTEDFLKFEHTDGLNYANIEIRRFDNLIHFPISKNGKGIDVNLTEGFGAGILYPKTNTTLMGQDRYDEFHLSGFGLGAMVGINFTFWDYFFIQAELKGGYIDMDDIRTTSSKSDKAQQDFFFSQQNIVFGAVIPVFTPKKQINF</sequence>